<dbReference type="HOGENOM" id="CLU_3242063_0_0_1"/>
<dbReference type="EMBL" id="FQ790362">
    <property type="protein sequence ID" value="CCD56924.1"/>
    <property type="molecule type" value="Genomic_DNA"/>
</dbReference>
<gene>
    <name evidence="1" type="ORF">BofuT4_uP141860.1</name>
</gene>
<proteinExistence type="predicted"/>
<reference evidence="2" key="1">
    <citation type="journal article" date="2011" name="PLoS Genet.">
        <title>Genomic analysis of the necrotrophic fungal pathogens Sclerotinia sclerotiorum and Botrytis cinerea.</title>
        <authorList>
            <person name="Amselem J."/>
            <person name="Cuomo C.A."/>
            <person name="van Kan J.A."/>
            <person name="Viaud M."/>
            <person name="Benito E.P."/>
            <person name="Couloux A."/>
            <person name="Coutinho P.M."/>
            <person name="de Vries R.P."/>
            <person name="Dyer P.S."/>
            <person name="Fillinger S."/>
            <person name="Fournier E."/>
            <person name="Gout L."/>
            <person name="Hahn M."/>
            <person name="Kohn L."/>
            <person name="Lapalu N."/>
            <person name="Plummer K.M."/>
            <person name="Pradier J.M."/>
            <person name="Quevillon E."/>
            <person name="Sharon A."/>
            <person name="Simon A."/>
            <person name="ten Have A."/>
            <person name="Tudzynski B."/>
            <person name="Tudzynski P."/>
            <person name="Wincker P."/>
            <person name="Andrew M."/>
            <person name="Anthouard V."/>
            <person name="Beever R.E."/>
            <person name="Beffa R."/>
            <person name="Benoit I."/>
            <person name="Bouzid O."/>
            <person name="Brault B."/>
            <person name="Chen Z."/>
            <person name="Choquer M."/>
            <person name="Collemare J."/>
            <person name="Cotton P."/>
            <person name="Danchin E.G."/>
            <person name="Da Silva C."/>
            <person name="Gautier A."/>
            <person name="Giraud C."/>
            <person name="Giraud T."/>
            <person name="Gonzalez C."/>
            <person name="Grossetete S."/>
            <person name="Guldener U."/>
            <person name="Henrissat B."/>
            <person name="Howlett B.J."/>
            <person name="Kodira C."/>
            <person name="Kretschmer M."/>
            <person name="Lappartient A."/>
            <person name="Leroch M."/>
            <person name="Levis C."/>
            <person name="Mauceli E."/>
            <person name="Neuveglise C."/>
            <person name="Oeser B."/>
            <person name="Pearson M."/>
            <person name="Poulain J."/>
            <person name="Poussereau N."/>
            <person name="Quesneville H."/>
            <person name="Rascle C."/>
            <person name="Schumacher J."/>
            <person name="Segurens B."/>
            <person name="Sexton A."/>
            <person name="Silva E."/>
            <person name="Sirven C."/>
            <person name="Soanes D.M."/>
            <person name="Talbot N.J."/>
            <person name="Templeton M."/>
            <person name="Yandava C."/>
            <person name="Yarden O."/>
            <person name="Zeng Q."/>
            <person name="Rollins J.A."/>
            <person name="Lebrun M.H."/>
            <person name="Dickman M."/>
        </authorList>
    </citation>
    <scope>NUCLEOTIDE SEQUENCE [LARGE SCALE GENOMIC DNA]</scope>
    <source>
        <strain evidence="2">T4</strain>
    </source>
</reference>
<dbReference type="AlphaFoldDB" id="G2YZ76"/>
<protein>
    <submittedName>
        <fullName evidence="1">Uncharacterized protein</fullName>
    </submittedName>
</protein>
<organism evidence="1 2">
    <name type="scientific">Botryotinia fuckeliana (strain T4)</name>
    <name type="common">Noble rot fungus</name>
    <name type="synonym">Botrytis cinerea</name>
    <dbReference type="NCBI Taxonomy" id="999810"/>
    <lineage>
        <taxon>Eukaryota</taxon>
        <taxon>Fungi</taxon>
        <taxon>Dikarya</taxon>
        <taxon>Ascomycota</taxon>
        <taxon>Pezizomycotina</taxon>
        <taxon>Leotiomycetes</taxon>
        <taxon>Helotiales</taxon>
        <taxon>Sclerotiniaceae</taxon>
        <taxon>Botrytis</taxon>
    </lineage>
</organism>
<dbReference type="Proteomes" id="UP000008177">
    <property type="component" value="Unplaced contigs"/>
</dbReference>
<evidence type="ECO:0000313" key="1">
    <source>
        <dbReference type="EMBL" id="CCD56924.1"/>
    </source>
</evidence>
<dbReference type="InParanoid" id="G2YZ76"/>
<sequence>MRRWSRGGVVVSQMWGAGMRLYFSQPSHVRQRGNVGNAEDPLW</sequence>
<evidence type="ECO:0000313" key="2">
    <source>
        <dbReference type="Proteomes" id="UP000008177"/>
    </source>
</evidence>
<accession>G2YZ76</accession>
<name>G2YZ76_BOTF4</name>